<comment type="similarity">
    <text evidence="2">Belongs to the 'phage' integrase family. XerD subfamily.</text>
</comment>
<dbReference type="Gene3D" id="1.10.150.130">
    <property type="match status" value="1"/>
</dbReference>
<dbReference type="NCBIfam" id="TIGR02225">
    <property type="entry name" value="recomb_XerD"/>
    <property type="match status" value="1"/>
</dbReference>
<accession>A0A0S2I455</accession>
<dbReference type="GO" id="GO:0003677">
    <property type="term" value="F:DNA binding"/>
    <property type="evidence" value="ECO:0007669"/>
    <property type="project" value="UniProtKB-UniRule"/>
</dbReference>
<dbReference type="Pfam" id="PF02899">
    <property type="entry name" value="Phage_int_SAM_1"/>
    <property type="match status" value="1"/>
</dbReference>
<dbReference type="AlphaFoldDB" id="A0A0S2I455"/>
<keyword evidence="8 10" id="KW-0233">DNA recombination</keyword>
<dbReference type="PANTHER" id="PTHR30349">
    <property type="entry name" value="PHAGE INTEGRASE-RELATED"/>
    <property type="match status" value="1"/>
</dbReference>
<evidence type="ECO:0000256" key="2">
    <source>
        <dbReference type="ARBA" id="ARBA00010450"/>
    </source>
</evidence>
<dbReference type="PROSITE" id="PS51898">
    <property type="entry name" value="TYR_RECOMBINASE"/>
    <property type="match status" value="1"/>
</dbReference>
<dbReference type="InterPro" id="IPR004107">
    <property type="entry name" value="Integrase_SAM-like_N"/>
</dbReference>
<name>A0A0S2I455_9BACT</name>
<dbReference type="InterPro" id="IPR011010">
    <property type="entry name" value="DNA_brk_join_enz"/>
</dbReference>
<evidence type="ECO:0000256" key="10">
    <source>
        <dbReference type="HAMAP-Rule" id="MF_01808"/>
    </source>
</evidence>
<dbReference type="GO" id="GO:0005737">
    <property type="term" value="C:cytoplasm"/>
    <property type="evidence" value="ECO:0007669"/>
    <property type="project" value="UniProtKB-SubCell"/>
</dbReference>
<dbReference type="GO" id="GO:0006313">
    <property type="term" value="P:DNA transposition"/>
    <property type="evidence" value="ECO:0007669"/>
    <property type="project" value="UniProtKB-UniRule"/>
</dbReference>
<dbReference type="InterPro" id="IPR013762">
    <property type="entry name" value="Integrase-like_cat_sf"/>
</dbReference>
<evidence type="ECO:0000256" key="1">
    <source>
        <dbReference type="ARBA" id="ARBA00004496"/>
    </source>
</evidence>
<keyword evidence="4 10" id="KW-0132">Cell division</keyword>
<sequence length="305" mass="35220">MDSPFHNIPHADAFRAWLQIEKGLSDNTINAYIQDLFKLAQFSDEYSGKLNPEKTDIKTLREFLHWIHDIGLSPTSQARILSGIKAYFKFLKLEEIINHNPAQLLETPRTKRKLPVVLSLQEIDALVEVIDMSKPQSQRNRAIIETLYGCGLRVSELTELKLSNLHFSEGFIRVIGKGNSERLVPIGETAMKEINNYVKYERVHVEPQKNEEDYVFLNRRGKHLTRVMVFTMIKQLVQAAGIQKTISPHTFRHSFATHMVENGADLRVVQEMLGHKSILTTEIYTHIDRHYLKETLIEYHPHGRG</sequence>
<evidence type="ECO:0000256" key="6">
    <source>
        <dbReference type="ARBA" id="ARBA00022908"/>
    </source>
</evidence>
<comment type="subcellular location">
    <subcellularLocation>
        <location evidence="1 10">Cytoplasm</location>
    </subcellularLocation>
</comment>
<feature type="active site" evidence="10">
    <location>
        <position position="177"/>
    </location>
</feature>
<evidence type="ECO:0000256" key="9">
    <source>
        <dbReference type="ARBA" id="ARBA00023306"/>
    </source>
</evidence>
<keyword evidence="5 10" id="KW-0159">Chromosome partition</keyword>
<dbReference type="GO" id="GO:0009037">
    <property type="term" value="F:tyrosine-based site-specific recombinase activity"/>
    <property type="evidence" value="ECO:0007669"/>
    <property type="project" value="UniProtKB-UniRule"/>
</dbReference>
<keyword evidence="9 10" id="KW-0131">Cell cycle</keyword>
<dbReference type="NCBIfam" id="NF001399">
    <property type="entry name" value="PRK00283.1"/>
    <property type="match status" value="1"/>
</dbReference>
<reference evidence="13 14" key="1">
    <citation type="submission" date="2015-11" db="EMBL/GenBank/DDBJ databases">
        <title>Description and complete genome sequence of a novel strain predominating in hypersaline microbial mats and representing a new family of the Bacteriodetes phylum.</title>
        <authorList>
            <person name="Spring S."/>
            <person name="Bunk B."/>
            <person name="Sproer C."/>
            <person name="Klenk H.-P."/>
        </authorList>
    </citation>
    <scope>NUCLEOTIDE SEQUENCE [LARGE SCALE GENOMIC DNA]</scope>
    <source>
        <strain evidence="13 14">L21-Spi-D4</strain>
    </source>
</reference>
<evidence type="ECO:0000313" key="13">
    <source>
        <dbReference type="EMBL" id="ALO17119.1"/>
    </source>
</evidence>
<evidence type="ECO:0000313" key="14">
    <source>
        <dbReference type="Proteomes" id="UP000064893"/>
    </source>
</evidence>
<dbReference type="Pfam" id="PF00589">
    <property type="entry name" value="Phage_integrase"/>
    <property type="match status" value="1"/>
</dbReference>
<dbReference type="GO" id="GO:0007059">
    <property type="term" value="P:chromosome segregation"/>
    <property type="evidence" value="ECO:0007669"/>
    <property type="project" value="UniProtKB-UniRule"/>
</dbReference>
<dbReference type="InterPro" id="IPR044068">
    <property type="entry name" value="CB"/>
</dbReference>
<evidence type="ECO:0000256" key="5">
    <source>
        <dbReference type="ARBA" id="ARBA00022829"/>
    </source>
</evidence>
<dbReference type="Gene3D" id="1.10.443.10">
    <property type="entry name" value="Intergrase catalytic core"/>
    <property type="match status" value="1"/>
</dbReference>
<evidence type="ECO:0000256" key="4">
    <source>
        <dbReference type="ARBA" id="ARBA00022618"/>
    </source>
</evidence>
<feature type="domain" description="Tyr recombinase" evidence="11">
    <location>
        <begin position="113"/>
        <end position="297"/>
    </location>
</feature>
<keyword evidence="3 10" id="KW-0963">Cytoplasm</keyword>
<keyword evidence="6 10" id="KW-0229">DNA integration</keyword>
<evidence type="ECO:0000259" key="12">
    <source>
        <dbReference type="PROSITE" id="PS51900"/>
    </source>
</evidence>
<dbReference type="NCBIfam" id="NF040815">
    <property type="entry name" value="recomb_XerA_Arch"/>
    <property type="match status" value="1"/>
</dbReference>
<dbReference type="PATRIC" id="fig|1307839.3.peg.3763"/>
<dbReference type="PROSITE" id="PS51900">
    <property type="entry name" value="CB"/>
    <property type="match status" value="1"/>
</dbReference>
<comment type="similarity">
    <text evidence="10">Belongs to the 'phage' integrase family. XerC subfamily.</text>
</comment>
<feature type="active site" evidence="10">
    <location>
        <position position="153"/>
    </location>
</feature>
<dbReference type="KEGG" id="blq:L21SP5_03508"/>
<dbReference type="InterPro" id="IPR023009">
    <property type="entry name" value="Tyrosine_recombinase_XerC/XerD"/>
</dbReference>
<dbReference type="EMBL" id="CP013118">
    <property type="protein sequence ID" value="ALO17119.1"/>
    <property type="molecule type" value="Genomic_DNA"/>
</dbReference>
<dbReference type="SUPFAM" id="SSF56349">
    <property type="entry name" value="DNA breaking-rejoining enzymes"/>
    <property type="match status" value="1"/>
</dbReference>
<comment type="subunit">
    <text evidence="10">Forms a cyclic heterotetrameric complex composed of two molecules of XerC and two molecules of XerD.</text>
</comment>
<evidence type="ECO:0000256" key="7">
    <source>
        <dbReference type="ARBA" id="ARBA00023125"/>
    </source>
</evidence>
<feature type="domain" description="Core-binding (CB)" evidence="12">
    <location>
        <begin position="8"/>
        <end position="92"/>
    </location>
</feature>
<dbReference type="HAMAP" id="MF_01808">
    <property type="entry name" value="Recomb_XerC_XerD"/>
    <property type="match status" value="1"/>
</dbReference>
<proteinExistence type="inferred from homology"/>
<protein>
    <recommendedName>
        <fullName evidence="10">Tyrosine recombinase XerC</fullName>
    </recommendedName>
</protein>
<dbReference type="Proteomes" id="UP000064893">
    <property type="component" value="Chromosome"/>
</dbReference>
<dbReference type="PANTHER" id="PTHR30349:SF81">
    <property type="entry name" value="TYROSINE RECOMBINASE XERC"/>
    <property type="match status" value="1"/>
</dbReference>
<organism evidence="13 14">
    <name type="scientific">Salinivirga cyanobacteriivorans</name>
    <dbReference type="NCBI Taxonomy" id="1307839"/>
    <lineage>
        <taxon>Bacteria</taxon>
        <taxon>Pseudomonadati</taxon>
        <taxon>Bacteroidota</taxon>
        <taxon>Bacteroidia</taxon>
        <taxon>Bacteroidales</taxon>
        <taxon>Salinivirgaceae</taxon>
        <taxon>Salinivirga</taxon>
    </lineage>
</organism>
<gene>
    <name evidence="13" type="primary">xerD_14</name>
    <name evidence="10" type="synonym">xerC</name>
    <name evidence="13" type="ORF">L21SP5_03508</name>
</gene>
<evidence type="ECO:0000256" key="8">
    <source>
        <dbReference type="ARBA" id="ARBA00023172"/>
    </source>
</evidence>
<comment type="function">
    <text evidence="10">Site-specific tyrosine recombinase, which acts by catalyzing the cutting and rejoining of the recombining DNA molecules. The XerC-XerD complex is essential to convert dimers of the bacterial chromosome into monomers to permit their segregation at cell division. It also contributes to the segregational stability of plasmids.</text>
</comment>
<feature type="active site" evidence="10">
    <location>
        <position position="252"/>
    </location>
</feature>
<evidence type="ECO:0000256" key="3">
    <source>
        <dbReference type="ARBA" id="ARBA00022490"/>
    </source>
</evidence>
<dbReference type="InterPro" id="IPR002104">
    <property type="entry name" value="Integrase_catalytic"/>
</dbReference>
<dbReference type="RefSeq" id="WP_057954439.1">
    <property type="nucleotide sequence ID" value="NZ_CP013118.1"/>
</dbReference>
<dbReference type="OrthoDB" id="9801717at2"/>
<evidence type="ECO:0000259" key="11">
    <source>
        <dbReference type="PROSITE" id="PS51898"/>
    </source>
</evidence>
<keyword evidence="7 10" id="KW-0238">DNA-binding</keyword>
<dbReference type="CDD" id="cd00798">
    <property type="entry name" value="INT_XerDC_C"/>
    <property type="match status" value="1"/>
</dbReference>
<feature type="active site" evidence="10">
    <location>
        <position position="249"/>
    </location>
</feature>
<dbReference type="GO" id="GO:0051301">
    <property type="term" value="P:cell division"/>
    <property type="evidence" value="ECO:0007669"/>
    <property type="project" value="UniProtKB-KW"/>
</dbReference>
<dbReference type="InterPro" id="IPR050090">
    <property type="entry name" value="Tyrosine_recombinase_XerCD"/>
</dbReference>
<dbReference type="InterPro" id="IPR010998">
    <property type="entry name" value="Integrase_recombinase_N"/>
</dbReference>
<feature type="active site" description="O-(3'-phospho-DNA)-tyrosine intermediate" evidence="10">
    <location>
        <position position="284"/>
    </location>
</feature>
<feature type="active site" evidence="10">
    <location>
        <position position="275"/>
    </location>
</feature>
<dbReference type="InterPro" id="IPR011932">
    <property type="entry name" value="Recomb_XerD"/>
</dbReference>
<keyword evidence="14" id="KW-1185">Reference proteome</keyword>